<dbReference type="STRING" id="385682.SAMN05444380_13016"/>
<dbReference type="Proteomes" id="UP000181976">
    <property type="component" value="Unassembled WGS sequence"/>
</dbReference>
<reference evidence="3 4" key="1">
    <citation type="submission" date="2016-10" db="EMBL/GenBank/DDBJ databases">
        <authorList>
            <person name="de Groot N.N."/>
        </authorList>
    </citation>
    <scope>NUCLEOTIDE SEQUENCE [LARGE SCALE GENOMIC DNA]</scope>
    <source>
        <strain evidence="3 4">DSM 19012</strain>
    </source>
</reference>
<dbReference type="Gene3D" id="1.10.10.10">
    <property type="entry name" value="Winged helix-like DNA-binding domain superfamily/Winged helix DNA-binding domain"/>
    <property type="match status" value="1"/>
</dbReference>
<accession>A0A1I2FKL8</accession>
<dbReference type="HAMAP" id="MF_00674">
    <property type="entry name" value="UPF0251"/>
    <property type="match status" value="1"/>
</dbReference>
<proteinExistence type="inferred from homology"/>
<dbReference type="AlphaFoldDB" id="A0A1I2FKL8"/>
<evidence type="ECO:0000313" key="3">
    <source>
        <dbReference type="EMBL" id="SFF05150.1"/>
    </source>
</evidence>
<sequence>MFLYLCCIEEKPPKRRQMPNQRRIRKIDAPPKIEGFKPVGIKMRQLDKVVLLYEEYESIRLIDYENMNQEEAAERMNISRPTFTRIYKKARQAIAKAMVEGKAIIIEGGTYTTENYWARCKRCSRITTAATPLSHCPHCHSSDLNNLHQPE</sequence>
<dbReference type="Pfam" id="PF02001">
    <property type="entry name" value="DUF134"/>
    <property type="match status" value="1"/>
</dbReference>
<dbReference type="InParanoid" id="A0A1I2FKL8"/>
<dbReference type="InterPro" id="IPR036388">
    <property type="entry name" value="WH-like_DNA-bd_sf"/>
</dbReference>
<keyword evidence="3" id="KW-0238">DNA-binding</keyword>
<evidence type="ECO:0000313" key="4">
    <source>
        <dbReference type="Proteomes" id="UP000181976"/>
    </source>
</evidence>
<dbReference type="EMBL" id="FONA01000030">
    <property type="protein sequence ID" value="SFF05150.1"/>
    <property type="molecule type" value="Genomic_DNA"/>
</dbReference>
<protein>
    <recommendedName>
        <fullName evidence="2">UPF0251 protein SAMN05444380_13016</fullName>
    </recommendedName>
</protein>
<organism evidence="3 4">
    <name type="scientific">Thermophagus xiamenensis</name>
    <dbReference type="NCBI Taxonomy" id="385682"/>
    <lineage>
        <taxon>Bacteria</taxon>
        <taxon>Pseudomonadati</taxon>
        <taxon>Bacteroidota</taxon>
        <taxon>Bacteroidia</taxon>
        <taxon>Marinilabiliales</taxon>
        <taxon>Marinilabiliaceae</taxon>
        <taxon>Thermophagus</taxon>
    </lineage>
</organism>
<dbReference type="PANTHER" id="PTHR37478:SF2">
    <property type="entry name" value="UPF0251 PROTEIN TK0562"/>
    <property type="match status" value="1"/>
</dbReference>
<comment type="similarity">
    <text evidence="1 2">Belongs to the UPF0251 family.</text>
</comment>
<evidence type="ECO:0000256" key="1">
    <source>
        <dbReference type="ARBA" id="ARBA00009350"/>
    </source>
</evidence>
<gene>
    <name evidence="3" type="ORF">SAMN05444380_13016</name>
</gene>
<keyword evidence="4" id="KW-1185">Reference proteome</keyword>
<dbReference type="InterPro" id="IPR013324">
    <property type="entry name" value="RNA_pol_sigma_r3/r4-like"/>
</dbReference>
<dbReference type="eggNOG" id="COG1342">
    <property type="taxonomic scope" value="Bacteria"/>
</dbReference>
<dbReference type="SUPFAM" id="SSF88659">
    <property type="entry name" value="Sigma3 and sigma4 domains of RNA polymerase sigma factors"/>
    <property type="match status" value="1"/>
</dbReference>
<dbReference type="PANTHER" id="PTHR37478">
    <property type="match status" value="1"/>
</dbReference>
<name>A0A1I2FKL8_9BACT</name>
<evidence type="ECO:0000256" key="2">
    <source>
        <dbReference type="HAMAP-Rule" id="MF_00674"/>
    </source>
</evidence>
<dbReference type="InterPro" id="IPR002852">
    <property type="entry name" value="UPF0251"/>
</dbReference>
<dbReference type="GO" id="GO:0003677">
    <property type="term" value="F:DNA binding"/>
    <property type="evidence" value="ECO:0007669"/>
    <property type="project" value="UniProtKB-KW"/>
</dbReference>